<keyword evidence="2" id="KW-1185">Reference proteome</keyword>
<reference evidence="1" key="1">
    <citation type="submission" date="2024-03" db="EMBL/GenBank/DDBJ databases">
        <title>Novel Streptomyces species of biotechnological and ecological value are a feature of Machair soil.</title>
        <authorList>
            <person name="Prole J.R."/>
            <person name="Goodfellow M."/>
            <person name="Allenby N."/>
            <person name="Ward A.C."/>
        </authorList>
    </citation>
    <scope>NUCLEOTIDE SEQUENCE</scope>
    <source>
        <strain evidence="1">MS2.AVA.5</strain>
    </source>
</reference>
<sequence>MLAVQPLGPHVILGRIEVRVLGVQLTGLPGEAQGESLGLGHALMEGEHAVQIFLRRHLQGRGLQSAEPLAANLVGSVAGSAQSAVQDWVLHVDHQHLVRGDDAALDRFLQRQEVRHAPEEAVGVVLHGGHQLARSAAAGLVVVPGLPHPGSCGHVEASLGRDAGVVVDDCPRLSCPAAGGVPHPR</sequence>
<dbReference type="Proteomes" id="UP001377168">
    <property type="component" value="Unassembled WGS sequence"/>
</dbReference>
<comment type="caution">
    <text evidence="1">The sequence shown here is derived from an EMBL/GenBank/DDBJ whole genome shotgun (WGS) entry which is preliminary data.</text>
</comment>
<protein>
    <submittedName>
        <fullName evidence="1">Uncharacterized protein</fullName>
    </submittedName>
</protein>
<evidence type="ECO:0000313" key="1">
    <source>
        <dbReference type="EMBL" id="MEJ8631973.1"/>
    </source>
</evidence>
<proteinExistence type="predicted"/>
<name>A0ACC6PKK8_9ACTN</name>
<accession>A0ACC6PKK8</accession>
<organism evidence="1 2">
    <name type="scientific">Streptomyces achmelvichensis</name>
    <dbReference type="NCBI Taxonomy" id="3134111"/>
    <lineage>
        <taxon>Bacteria</taxon>
        <taxon>Bacillati</taxon>
        <taxon>Actinomycetota</taxon>
        <taxon>Actinomycetes</taxon>
        <taxon>Kitasatosporales</taxon>
        <taxon>Streptomycetaceae</taxon>
        <taxon>Streptomyces</taxon>
    </lineage>
</organism>
<dbReference type="EMBL" id="JBBKAJ010000002">
    <property type="protein sequence ID" value="MEJ8631973.1"/>
    <property type="molecule type" value="Genomic_DNA"/>
</dbReference>
<evidence type="ECO:0000313" key="2">
    <source>
        <dbReference type="Proteomes" id="UP001377168"/>
    </source>
</evidence>
<gene>
    <name evidence="1" type="ORF">WKI67_00445</name>
</gene>